<feature type="compositionally biased region" description="Basic and acidic residues" evidence="1">
    <location>
        <begin position="607"/>
        <end position="616"/>
    </location>
</feature>
<feature type="compositionally biased region" description="Polar residues" evidence="1">
    <location>
        <begin position="653"/>
        <end position="670"/>
    </location>
</feature>
<feature type="region of interest" description="Disordered" evidence="1">
    <location>
        <begin position="34"/>
        <end position="103"/>
    </location>
</feature>
<dbReference type="GO" id="GO:0006355">
    <property type="term" value="P:regulation of DNA-templated transcription"/>
    <property type="evidence" value="ECO:0007669"/>
    <property type="project" value="InterPro"/>
</dbReference>
<proteinExistence type="predicted"/>
<feature type="compositionally biased region" description="Polar residues" evidence="1">
    <location>
        <begin position="318"/>
        <end position="333"/>
    </location>
</feature>
<dbReference type="AlphaFoldDB" id="A0A9Q0F9T6"/>
<sequence>MYLQLTNIIWGEADDADDHIVPYPEATEVYCKKNEWSQEADNTKSTEQKTPGTKVDANGKQLESHSNFDPGEGTSTSGVGMNSWPELSLSNTTKADQDSFDTSVPNSLSDIAKLDSTGVETPQLNKDTGIFQNPEEGKVQGDFVDYGWASIGSFDDLDRIFSNEDPIFGNVNLGNTDELWSSKDATNSSIKPFPLSVGSTTEYTQVDDRLFNPGYGKVNDPISHGIQDSDAVVDQAEYAGDKSKPIVKQEQIDFSIQGQRGVNPQVPAVANKLADKVYKPKKLMKGRKKLEEKSDLKVYEEFSGNWSPSGVLRGQYKSQIASPTVQSSPTSILSRDKQPQGPEDVYYQQISNPFVAGSAYGNATNPFSAMPVLSHIHSGEFKHQALLSGYDASPNNADPASNLAISGKPHTMTPQEKIEKLRRRQQIQAMLAIKKQQQQFVHQISCSDQSITQKSSHDDLIQNVEASDLEVEDLSSIPFNPSSPIEQDDSNTIPLAVADNSMDTILYRLQDVISKLDVRIRLCIRDSLFRLAQSAIQRHSSTNNNGRDEQVVLKGEIGGHNRNAKMPEVETETNPIDRTVAHLLFHRPLELSGKPPDTPESPASIKLPHERKREVAVKLPAGCMPETPHNRQNFYQQGTKRSCPLADPEPGIQSVNNVPLDSSENASNNEPADEGRREVKASQ</sequence>
<dbReference type="PANTHER" id="PTHR33334:SF5">
    <property type="entry name" value="PROTEIN LNK2"/>
    <property type="match status" value="1"/>
</dbReference>
<comment type="caution">
    <text evidence="2">The sequence shown here is derived from an EMBL/GenBank/DDBJ whole genome shotgun (WGS) entry which is preliminary data.</text>
</comment>
<feature type="compositionally biased region" description="Polar residues" evidence="1">
    <location>
        <begin position="630"/>
        <end position="640"/>
    </location>
</feature>
<dbReference type="InterPro" id="IPR039928">
    <property type="entry name" value="LNK"/>
</dbReference>
<evidence type="ECO:0000313" key="2">
    <source>
        <dbReference type="EMBL" id="KAJ4826417.1"/>
    </source>
</evidence>
<evidence type="ECO:0000256" key="1">
    <source>
        <dbReference type="SAM" id="MobiDB-lite"/>
    </source>
</evidence>
<feature type="compositionally biased region" description="Basic and acidic residues" evidence="1">
    <location>
        <begin position="673"/>
        <end position="683"/>
    </location>
</feature>
<feature type="compositionally biased region" description="Polar residues" evidence="1">
    <location>
        <begin position="88"/>
        <end position="103"/>
    </location>
</feature>
<feature type="region of interest" description="Disordered" evidence="1">
    <location>
        <begin position="589"/>
        <end position="683"/>
    </location>
</feature>
<dbReference type="GO" id="GO:0007623">
    <property type="term" value="P:circadian rhythm"/>
    <property type="evidence" value="ECO:0007669"/>
    <property type="project" value="InterPro"/>
</dbReference>
<reference evidence="2" key="1">
    <citation type="submission" date="2022-02" db="EMBL/GenBank/DDBJ databases">
        <authorList>
            <person name="Henning P.M."/>
            <person name="McCubbin A.G."/>
            <person name="Shore J.S."/>
        </authorList>
    </citation>
    <scope>NUCLEOTIDE SEQUENCE</scope>
    <source>
        <strain evidence="2">F60SS</strain>
        <tissue evidence="2">Leaves</tissue>
    </source>
</reference>
<dbReference type="OrthoDB" id="618331at2759"/>
<evidence type="ECO:0000313" key="3">
    <source>
        <dbReference type="Proteomes" id="UP001141552"/>
    </source>
</evidence>
<reference evidence="2" key="2">
    <citation type="journal article" date="2023" name="Plants (Basel)">
        <title>Annotation of the Turnera subulata (Passifloraceae) Draft Genome Reveals the S-Locus Evolved after the Divergence of Turneroideae from Passifloroideae in a Stepwise Manner.</title>
        <authorList>
            <person name="Henning P.M."/>
            <person name="Roalson E.H."/>
            <person name="Mir W."/>
            <person name="McCubbin A.G."/>
            <person name="Shore J.S."/>
        </authorList>
    </citation>
    <scope>NUCLEOTIDE SEQUENCE</scope>
    <source>
        <strain evidence="2">F60SS</strain>
    </source>
</reference>
<keyword evidence="3" id="KW-1185">Reference proteome</keyword>
<dbReference type="PANTHER" id="PTHR33334">
    <property type="entry name" value="PROTEIN LNK1"/>
    <property type="match status" value="1"/>
</dbReference>
<dbReference type="EMBL" id="JAKUCV010006671">
    <property type="protein sequence ID" value="KAJ4826417.1"/>
    <property type="molecule type" value="Genomic_DNA"/>
</dbReference>
<protein>
    <recommendedName>
        <fullName evidence="4">Protein LNK2</fullName>
    </recommendedName>
</protein>
<feature type="compositionally biased region" description="Basic and acidic residues" evidence="1">
    <location>
        <begin position="34"/>
        <end position="47"/>
    </location>
</feature>
<dbReference type="Proteomes" id="UP001141552">
    <property type="component" value="Unassembled WGS sequence"/>
</dbReference>
<evidence type="ECO:0008006" key="4">
    <source>
        <dbReference type="Google" id="ProtNLM"/>
    </source>
</evidence>
<name>A0A9Q0F9T6_9ROSI</name>
<feature type="region of interest" description="Disordered" evidence="1">
    <location>
        <begin position="318"/>
        <end position="341"/>
    </location>
</feature>
<organism evidence="2 3">
    <name type="scientific">Turnera subulata</name>
    <dbReference type="NCBI Taxonomy" id="218843"/>
    <lineage>
        <taxon>Eukaryota</taxon>
        <taxon>Viridiplantae</taxon>
        <taxon>Streptophyta</taxon>
        <taxon>Embryophyta</taxon>
        <taxon>Tracheophyta</taxon>
        <taxon>Spermatophyta</taxon>
        <taxon>Magnoliopsida</taxon>
        <taxon>eudicotyledons</taxon>
        <taxon>Gunneridae</taxon>
        <taxon>Pentapetalae</taxon>
        <taxon>rosids</taxon>
        <taxon>fabids</taxon>
        <taxon>Malpighiales</taxon>
        <taxon>Passifloraceae</taxon>
        <taxon>Turnera</taxon>
    </lineage>
</organism>
<accession>A0A9Q0F9T6</accession>
<gene>
    <name evidence="2" type="ORF">Tsubulata_036687</name>
</gene>